<evidence type="ECO:0000313" key="4">
    <source>
        <dbReference type="EMBL" id="PSF31429.1"/>
    </source>
</evidence>
<evidence type="ECO:0000259" key="3">
    <source>
        <dbReference type="Pfam" id="PF08486"/>
    </source>
</evidence>
<proteinExistence type="predicted"/>
<gene>
    <name evidence="4" type="ORF">C7H19_22545</name>
</gene>
<dbReference type="InterPro" id="IPR013486">
    <property type="entry name" value="SpoIID/LytB"/>
</dbReference>
<feature type="compositionally biased region" description="Pro residues" evidence="1">
    <location>
        <begin position="51"/>
        <end position="76"/>
    </location>
</feature>
<keyword evidence="2" id="KW-0812">Transmembrane</keyword>
<organism evidence="4 5">
    <name type="scientific">Aphanothece hegewaldii CCALA 016</name>
    <dbReference type="NCBI Taxonomy" id="2107694"/>
    <lineage>
        <taxon>Bacteria</taxon>
        <taxon>Bacillati</taxon>
        <taxon>Cyanobacteriota</taxon>
        <taxon>Cyanophyceae</taxon>
        <taxon>Oscillatoriophycideae</taxon>
        <taxon>Chroococcales</taxon>
        <taxon>Aphanothecaceae</taxon>
        <taxon>Aphanothece</taxon>
    </lineage>
</organism>
<dbReference type="Pfam" id="PF08486">
    <property type="entry name" value="SpoIID"/>
    <property type="match status" value="1"/>
</dbReference>
<name>A0A2T1LRP1_9CHRO</name>
<feature type="domain" description="Sporulation stage II protein D amidase enhancer LytB N-terminal" evidence="3">
    <location>
        <begin position="227"/>
        <end position="316"/>
    </location>
</feature>
<keyword evidence="2" id="KW-1133">Transmembrane helix</keyword>
<keyword evidence="5" id="KW-1185">Reference proteome</keyword>
<dbReference type="GO" id="GO:0030435">
    <property type="term" value="P:sporulation resulting in formation of a cellular spore"/>
    <property type="evidence" value="ECO:0007669"/>
    <property type="project" value="InterPro"/>
</dbReference>
<feature type="region of interest" description="Disordered" evidence="1">
    <location>
        <begin position="43"/>
        <end position="137"/>
    </location>
</feature>
<reference evidence="4 5" key="1">
    <citation type="submission" date="2018-03" db="EMBL/GenBank/DDBJ databases">
        <title>The ancient ancestry and fast evolution of plastids.</title>
        <authorList>
            <person name="Moore K.R."/>
            <person name="Magnabosco C."/>
            <person name="Momper L."/>
            <person name="Gold D.A."/>
            <person name="Bosak T."/>
            <person name="Fournier G.P."/>
        </authorList>
    </citation>
    <scope>NUCLEOTIDE SEQUENCE [LARGE SCALE GENOMIC DNA]</scope>
    <source>
        <strain evidence="4 5">CCALA 016</strain>
    </source>
</reference>
<dbReference type="AlphaFoldDB" id="A0A2T1LRP1"/>
<dbReference type="Proteomes" id="UP000239001">
    <property type="component" value="Unassembled WGS sequence"/>
</dbReference>
<comment type="caution">
    <text evidence="4">The sequence shown here is derived from an EMBL/GenBank/DDBJ whole genome shotgun (WGS) entry which is preliminary data.</text>
</comment>
<evidence type="ECO:0000256" key="1">
    <source>
        <dbReference type="SAM" id="MobiDB-lite"/>
    </source>
</evidence>
<dbReference type="OrthoDB" id="501259at2"/>
<accession>A0A2T1LRP1</accession>
<reference evidence="4 5" key="2">
    <citation type="submission" date="2018-03" db="EMBL/GenBank/DDBJ databases">
        <authorList>
            <person name="Keele B.F."/>
        </authorList>
    </citation>
    <scope>NUCLEOTIDE SEQUENCE [LARGE SCALE GENOMIC DNA]</scope>
    <source>
        <strain evidence="4 5">CCALA 016</strain>
    </source>
</reference>
<dbReference type="InterPro" id="IPR051922">
    <property type="entry name" value="Bact_Sporulation_Assoc"/>
</dbReference>
<dbReference type="InterPro" id="IPR013693">
    <property type="entry name" value="SpoIID/LytB_N"/>
</dbReference>
<evidence type="ECO:0000256" key="2">
    <source>
        <dbReference type="SAM" id="Phobius"/>
    </source>
</evidence>
<sequence length="376" mass="40998">MKDKKFLNPLFQYLGAFAIPLVSVTAFLPLVFAYWANPETVNTQQQSSVPPISPIPTPTPDPLISPDPVISPPQPIASPKTTQKPPEQKKALPQKAQLVKSEPKEKPAPTPAQKPKVTATKPRKIAPLPPSPSYTPPQLEIRVAIARDESQSMIGVSQSATVSDQNGQFLKKLHSNQGFVVTPNGSNLIIGDSTLPAVVFVQPNSGGLVYVGDRWYRGKILIVSQGSSLLVVNYVNLEEYLYSVVGSEMHPNAPIEALKAQAIAARSYALVHLIRPASPWYNLGNTQRWQVYKGLQSEYNTSHHAVNETAGQILSYKGGVVESLYAATDEIVARAHGGRGMSQTGAYEYAKKGYVYPEILDYYYPGVGLARLVLQQ</sequence>
<dbReference type="GO" id="GO:0030288">
    <property type="term" value="C:outer membrane-bounded periplasmic space"/>
    <property type="evidence" value="ECO:0007669"/>
    <property type="project" value="TreeGrafter"/>
</dbReference>
<dbReference type="PANTHER" id="PTHR30032:SF4">
    <property type="entry name" value="AMIDASE ENHANCER"/>
    <property type="match status" value="1"/>
</dbReference>
<evidence type="ECO:0000313" key="5">
    <source>
        <dbReference type="Proteomes" id="UP000239001"/>
    </source>
</evidence>
<keyword evidence="2" id="KW-0472">Membrane</keyword>
<dbReference type="RefSeq" id="WP_106459165.1">
    <property type="nucleotide sequence ID" value="NZ_PXOH01000043.1"/>
</dbReference>
<protein>
    <submittedName>
        <fullName evidence="4">Sporulation protein SpoIID</fullName>
    </submittedName>
</protein>
<dbReference type="PANTHER" id="PTHR30032">
    <property type="entry name" value="N-ACETYLMURAMOYL-L-ALANINE AMIDASE-RELATED"/>
    <property type="match status" value="1"/>
</dbReference>
<dbReference type="EMBL" id="PXOH01000043">
    <property type="protein sequence ID" value="PSF31429.1"/>
    <property type="molecule type" value="Genomic_DNA"/>
</dbReference>
<feature type="transmembrane region" description="Helical" evidence="2">
    <location>
        <begin position="12"/>
        <end position="36"/>
    </location>
</feature>
<dbReference type="NCBIfam" id="TIGR02669">
    <property type="entry name" value="SpoIID_LytB"/>
    <property type="match status" value="1"/>
</dbReference>